<accession>A0A8J5N368</accession>
<dbReference type="Proteomes" id="UP000747542">
    <property type="component" value="Unassembled WGS sequence"/>
</dbReference>
<sequence length="405" mass="46377">GQVQETERFKGACWYCEEIRHKQEDCYKRKREREQGDTEKNMEKRGCWTCGEDGHFKKFQERESQSQKLELAGAEGQRPACLTRAPLLTKCNRATVSSVQVEGEIDGVRCPLVINTASKQTFVRPDVGPVDISIKLGGEEETLQVYVVDIEDPCILGLDYYLEKGVPLRTVKHASAKITARRTVVTLPRSEVRLPRKVNGALYTRLGVVKSDCQQCCRREAVPKKCSRTTVKEDPAVTREGLEKLQLEDQDLRPKVEWMNQSSVLPAWETISGASPTTKNYWVQRDALRLKDGLLQRYWVTTDGLNRYWQTVLPQKMRSEILRVMRNSPTSGYLGVVHANRLWQYHWPVHYTWEDSDEQPLTTDEDQTGDPGRTQGRTDPRSPTMNLEEEHCSLSAELDMTGEED</sequence>
<feature type="non-terminal residue" evidence="2">
    <location>
        <position position="1"/>
    </location>
</feature>
<feature type="compositionally biased region" description="Acidic residues" evidence="1">
    <location>
        <begin position="358"/>
        <end position="368"/>
    </location>
</feature>
<name>A0A8J5N368_HOMAM</name>
<feature type="compositionally biased region" description="Polar residues" evidence="1">
    <location>
        <begin position="375"/>
        <end position="385"/>
    </location>
</feature>
<evidence type="ECO:0000313" key="2">
    <source>
        <dbReference type="EMBL" id="KAG7172375.1"/>
    </source>
</evidence>
<evidence type="ECO:0000256" key="1">
    <source>
        <dbReference type="SAM" id="MobiDB-lite"/>
    </source>
</evidence>
<comment type="caution">
    <text evidence="2">The sequence shown here is derived from an EMBL/GenBank/DDBJ whole genome shotgun (WGS) entry which is preliminary data.</text>
</comment>
<gene>
    <name evidence="2" type="ORF">Hamer_G027809</name>
</gene>
<protein>
    <submittedName>
        <fullName evidence="2">Uncharacterized protein</fullName>
    </submittedName>
</protein>
<evidence type="ECO:0000313" key="3">
    <source>
        <dbReference type="Proteomes" id="UP000747542"/>
    </source>
</evidence>
<reference evidence="2" key="1">
    <citation type="journal article" date="2021" name="Sci. Adv.">
        <title>The American lobster genome reveals insights on longevity, neural, and immune adaptations.</title>
        <authorList>
            <person name="Polinski J.M."/>
            <person name="Zimin A.V."/>
            <person name="Clark K.F."/>
            <person name="Kohn A.B."/>
            <person name="Sadowski N."/>
            <person name="Timp W."/>
            <person name="Ptitsyn A."/>
            <person name="Khanna P."/>
            <person name="Romanova D.Y."/>
            <person name="Williams P."/>
            <person name="Greenwood S.J."/>
            <person name="Moroz L.L."/>
            <person name="Walt D.R."/>
            <person name="Bodnar A.G."/>
        </authorList>
    </citation>
    <scope>NUCLEOTIDE SEQUENCE</scope>
    <source>
        <strain evidence="2">GMGI-L3</strain>
    </source>
</reference>
<proteinExistence type="predicted"/>
<organism evidence="2 3">
    <name type="scientific">Homarus americanus</name>
    <name type="common">American lobster</name>
    <dbReference type="NCBI Taxonomy" id="6706"/>
    <lineage>
        <taxon>Eukaryota</taxon>
        <taxon>Metazoa</taxon>
        <taxon>Ecdysozoa</taxon>
        <taxon>Arthropoda</taxon>
        <taxon>Crustacea</taxon>
        <taxon>Multicrustacea</taxon>
        <taxon>Malacostraca</taxon>
        <taxon>Eumalacostraca</taxon>
        <taxon>Eucarida</taxon>
        <taxon>Decapoda</taxon>
        <taxon>Pleocyemata</taxon>
        <taxon>Astacidea</taxon>
        <taxon>Nephropoidea</taxon>
        <taxon>Nephropidae</taxon>
        <taxon>Homarus</taxon>
    </lineage>
</organism>
<keyword evidence="3" id="KW-1185">Reference proteome</keyword>
<dbReference type="AlphaFoldDB" id="A0A8J5N368"/>
<dbReference type="EMBL" id="JAHLQT010011474">
    <property type="protein sequence ID" value="KAG7172375.1"/>
    <property type="molecule type" value="Genomic_DNA"/>
</dbReference>
<feature type="region of interest" description="Disordered" evidence="1">
    <location>
        <begin position="358"/>
        <end position="405"/>
    </location>
</feature>